<dbReference type="InParanoid" id="A0A158NPX0"/>
<dbReference type="GO" id="GO:0062129">
    <property type="term" value="C:chitin-based extracellular matrix"/>
    <property type="evidence" value="ECO:0007669"/>
    <property type="project" value="TreeGrafter"/>
</dbReference>
<feature type="region of interest" description="Disordered" evidence="1">
    <location>
        <begin position="216"/>
        <end position="241"/>
    </location>
</feature>
<protein>
    <recommendedName>
        <fullName evidence="3">DUF243 domain-containing protein</fullName>
    </recommendedName>
</protein>
<dbReference type="AlphaFoldDB" id="A0A158NPX0"/>
<evidence type="ECO:0000313" key="4">
    <source>
        <dbReference type="EnsemblMetazoa" id="XP_012059578.1"/>
    </source>
</evidence>
<dbReference type="Proteomes" id="UP000005205">
    <property type="component" value="Unassembled WGS sequence"/>
</dbReference>
<evidence type="ECO:0000259" key="3">
    <source>
        <dbReference type="SMART" id="SM00690"/>
    </source>
</evidence>
<dbReference type="PANTHER" id="PTHR31927">
    <property type="entry name" value="FI07246P-RELATED-RELATED"/>
    <property type="match status" value="1"/>
</dbReference>
<dbReference type="eggNOG" id="ENOG502QV84">
    <property type="taxonomic scope" value="Eukaryota"/>
</dbReference>
<sequence>MREFMILVLAAMAMARPEAGYSYSQPSSSYGAPSGGYSLAGGVGGISSGISVGPSTSFEMDLLALVGAEGGVSGSVNAATAGGFASARQIVRDVYVYGPSKDLEAVGGGAGSTGGGVSLSAPSGPYIGGPDSVLGTSSGRPSQKHYKIIFIKVPTLPTPTAPVIPVQQQDEQKTLIYVLVKKPEEAPEINLPTITPTQPSKPEVYFIKYKTQVKKRNLKGSGTGPSRPSTRYGIPGESGPY</sequence>
<reference evidence="4" key="2">
    <citation type="submission" date="2016-04" db="UniProtKB">
        <authorList>
            <consortium name="EnsemblMetazoa"/>
        </authorList>
    </citation>
    <scope>IDENTIFICATION</scope>
</reference>
<proteinExistence type="predicted"/>
<reference evidence="5" key="1">
    <citation type="journal article" date="2011" name="PLoS Genet.">
        <title>The genome sequence of the leaf-cutter ant Atta cephalotes reveals insights into its obligate symbiotic lifestyle.</title>
        <authorList>
            <person name="Suen G."/>
            <person name="Teiling C."/>
            <person name="Li L."/>
            <person name="Holt C."/>
            <person name="Abouheif E."/>
            <person name="Bornberg-Bauer E."/>
            <person name="Bouffard P."/>
            <person name="Caldera E.J."/>
            <person name="Cash E."/>
            <person name="Cavanaugh A."/>
            <person name="Denas O."/>
            <person name="Elhaik E."/>
            <person name="Fave M.J."/>
            <person name="Gadau J."/>
            <person name="Gibson J.D."/>
            <person name="Graur D."/>
            <person name="Grubbs K.J."/>
            <person name="Hagen D.E."/>
            <person name="Harkins T.T."/>
            <person name="Helmkampf M."/>
            <person name="Hu H."/>
            <person name="Johnson B.R."/>
            <person name="Kim J."/>
            <person name="Marsh S.E."/>
            <person name="Moeller J.A."/>
            <person name="Munoz-Torres M.C."/>
            <person name="Murphy M.C."/>
            <person name="Naughton M.C."/>
            <person name="Nigam S."/>
            <person name="Overson R."/>
            <person name="Rajakumar R."/>
            <person name="Reese J.T."/>
            <person name="Scott J.J."/>
            <person name="Smith C.R."/>
            <person name="Tao S."/>
            <person name="Tsutsui N.D."/>
            <person name="Viljakainen L."/>
            <person name="Wissler L."/>
            <person name="Yandell M.D."/>
            <person name="Zimmer F."/>
            <person name="Taylor J."/>
            <person name="Slater S.C."/>
            <person name="Clifton S.W."/>
            <person name="Warren W.C."/>
            <person name="Elsik C.G."/>
            <person name="Smith C.D."/>
            <person name="Weinstock G.M."/>
            <person name="Gerardo N.M."/>
            <person name="Currie C.R."/>
        </authorList>
    </citation>
    <scope>NUCLEOTIDE SEQUENCE [LARGE SCALE GENOMIC DNA]</scope>
</reference>
<dbReference type="OrthoDB" id="6376010at2759"/>
<keyword evidence="2" id="KW-0732">Signal</keyword>
<dbReference type="EnsemblMetazoa" id="XM_012204188.1">
    <property type="protein sequence ID" value="XP_012059578.1"/>
    <property type="gene ID" value="LOC105622773"/>
</dbReference>
<organism evidence="4 5">
    <name type="scientific">Atta cephalotes</name>
    <name type="common">Leafcutter ant</name>
    <dbReference type="NCBI Taxonomy" id="12957"/>
    <lineage>
        <taxon>Eukaryota</taxon>
        <taxon>Metazoa</taxon>
        <taxon>Ecdysozoa</taxon>
        <taxon>Arthropoda</taxon>
        <taxon>Hexapoda</taxon>
        <taxon>Insecta</taxon>
        <taxon>Pterygota</taxon>
        <taxon>Neoptera</taxon>
        <taxon>Endopterygota</taxon>
        <taxon>Hymenoptera</taxon>
        <taxon>Apocrita</taxon>
        <taxon>Aculeata</taxon>
        <taxon>Formicoidea</taxon>
        <taxon>Formicidae</taxon>
        <taxon>Myrmicinae</taxon>
        <taxon>Atta</taxon>
    </lineage>
</organism>
<evidence type="ECO:0000313" key="5">
    <source>
        <dbReference type="Proteomes" id="UP000005205"/>
    </source>
</evidence>
<keyword evidence="5" id="KW-1185">Reference proteome</keyword>
<dbReference type="InterPro" id="IPR004145">
    <property type="entry name" value="DUF243"/>
</dbReference>
<feature type="signal peptide" evidence="2">
    <location>
        <begin position="1"/>
        <end position="15"/>
    </location>
</feature>
<name>A0A158NPX0_ATTCE</name>
<dbReference type="FunCoup" id="A0A158NPX0">
    <property type="interactions" value="17"/>
</dbReference>
<gene>
    <name evidence="4" type="primary">105622773</name>
</gene>
<dbReference type="SMART" id="SM00690">
    <property type="entry name" value="DM5"/>
    <property type="match status" value="1"/>
</dbReference>
<evidence type="ECO:0000256" key="1">
    <source>
        <dbReference type="SAM" id="MobiDB-lite"/>
    </source>
</evidence>
<feature type="domain" description="DUF243" evidence="3">
    <location>
        <begin position="120"/>
        <end position="212"/>
    </location>
</feature>
<dbReference type="Pfam" id="PF03103">
    <property type="entry name" value="DUF243"/>
    <property type="match status" value="1"/>
</dbReference>
<accession>A0A158NPX0</accession>
<dbReference type="EMBL" id="ADTU01001630">
    <property type="status" value="NOT_ANNOTATED_CDS"/>
    <property type="molecule type" value="Genomic_DNA"/>
</dbReference>
<dbReference type="GO" id="GO:0040003">
    <property type="term" value="P:chitin-based cuticle development"/>
    <property type="evidence" value="ECO:0007669"/>
    <property type="project" value="TreeGrafter"/>
</dbReference>
<feature type="chain" id="PRO_5013357325" description="DUF243 domain-containing protein" evidence="2">
    <location>
        <begin position="16"/>
        <end position="241"/>
    </location>
</feature>
<dbReference type="GO" id="GO:0008010">
    <property type="term" value="F:structural constituent of chitin-based larval cuticle"/>
    <property type="evidence" value="ECO:0007669"/>
    <property type="project" value="TreeGrafter"/>
</dbReference>
<evidence type="ECO:0000256" key="2">
    <source>
        <dbReference type="SAM" id="SignalP"/>
    </source>
</evidence>
<dbReference type="KEGG" id="acep:105622773"/>